<proteinExistence type="inferred from homology"/>
<evidence type="ECO:0000256" key="6">
    <source>
        <dbReference type="ARBA" id="ARBA00022989"/>
    </source>
</evidence>
<feature type="transmembrane region" description="Helical" evidence="8">
    <location>
        <begin position="169"/>
        <end position="189"/>
    </location>
</feature>
<gene>
    <name evidence="9" type="ORF">CLV83_1385</name>
</gene>
<feature type="transmembrane region" description="Helical" evidence="8">
    <location>
        <begin position="41"/>
        <end position="59"/>
    </location>
</feature>
<evidence type="ECO:0000313" key="10">
    <source>
        <dbReference type="Proteomes" id="UP000294546"/>
    </source>
</evidence>
<dbReference type="InterPro" id="IPR037294">
    <property type="entry name" value="ABC_BtuC-like"/>
</dbReference>
<comment type="subcellular location">
    <subcellularLocation>
        <location evidence="1">Cell membrane</location>
        <topology evidence="1">Multi-pass membrane protein</topology>
    </subcellularLocation>
</comment>
<comment type="caution">
    <text evidence="9">The sequence shown here is derived from an EMBL/GenBank/DDBJ whole genome shotgun (WGS) entry which is preliminary data.</text>
</comment>
<dbReference type="InterPro" id="IPR000522">
    <property type="entry name" value="ABC_transptr_permease_BtuC"/>
</dbReference>
<dbReference type="SUPFAM" id="SSF81345">
    <property type="entry name" value="ABC transporter involved in vitamin B12 uptake, BtuC"/>
    <property type="match status" value="1"/>
</dbReference>
<keyword evidence="3" id="KW-0813">Transport</keyword>
<dbReference type="PANTHER" id="PTHR30472">
    <property type="entry name" value="FERRIC ENTEROBACTIN TRANSPORT SYSTEM PERMEASE PROTEIN"/>
    <property type="match status" value="1"/>
</dbReference>
<feature type="transmembrane region" description="Helical" evidence="8">
    <location>
        <begin position="300"/>
        <end position="320"/>
    </location>
</feature>
<dbReference type="PANTHER" id="PTHR30472:SF27">
    <property type="entry name" value="PETROBACTIN IMPORT SYSTEM PERMEASE PROTEIN YCLN"/>
    <property type="match status" value="1"/>
</dbReference>
<accession>A0A4R1GPM9</accession>
<sequence length="349" mass="37116">MRIIIICSVSSCMNTSTRREGSRQRVVASQKSIEGVNGKRWALLAALCMGSLFVGAGTLELTPTLVPSSDAWLTLTASRVPRLMTIILTGVGLALCGTILQQIVRNRFVEPGTAGGLDGAKLGILIALTMLPSVGKLGQMLFALCFCFASSLVYVAVIRRIRFSNTTLVPVIGLMYGSVLSAIAEFYAYQNNILQSMQGWLLGDFSKVVQGQYELIYFVLPVVALVYLYAHRFTVLGMGEEMATSLGLGYAATVTIGLLLVAITVSISVITVGAIYFVGLVVPNLVTLKYGDNLRQTLPVVAWGGATLLLACDIVGRLLIFPFEVPIGLTAGGVGGVVFLALILRGAAR</sequence>
<evidence type="ECO:0000256" key="4">
    <source>
        <dbReference type="ARBA" id="ARBA00022475"/>
    </source>
</evidence>
<dbReference type="CDD" id="cd06550">
    <property type="entry name" value="TM_ABC_iron-siderophores_like"/>
    <property type="match status" value="1"/>
</dbReference>
<dbReference type="GO" id="GO:0022857">
    <property type="term" value="F:transmembrane transporter activity"/>
    <property type="evidence" value="ECO:0007669"/>
    <property type="project" value="InterPro"/>
</dbReference>
<feature type="transmembrane region" description="Helical" evidence="8">
    <location>
        <begin position="209"/>
        <end position="230"/>
    </location>
</feature>
<evidence type="ECO:0000256" key="1">
    <source>
        <dbReference type="ARBA" id="ARBA00004651"/>
    </source>
</evidence>
<dbReference type="EMBL" id="SMFU01000007">
    <property type="protein sequence ID" value="TCK09280.1"/>
    <property type="molecule type" value="Genomic_DNA"/>
</dbReference>
<feature type="transmembrane region" description="Helical" evidence="8">
    <location>
        <begin position="326"/>
        <end position="344"/>
    </location>
</feature>
<dbReference type="GO" id="GO:0033214">
    <property type="term" value="P:siderophore-iron import into cell"/>
    <property type="evidence" value="ECO:0007669"/>
    <property type="project" value="TreeGrafter"/>
</dbReference>
<keyword evidence="7 8" id="KW-0472">Membrane</keyword>
<feature type="transmembrane region" description="Helical" evidence="8">
    <location>
        <begin position="242"/>
        <end position="263"/>
    </location>
</feature>
<organism evidence="9 10">
    <name type="scientific">Marinobacterium mangrovicola</name>
    <dbReference type="NCBI Taxonomy" id="1476959"/>
    <lineage>
        <taxon>Bacteria</taxon>
        <taxon>Pseudomonadati</taxon>
        <taxon>Pseudomonadota</taxon>
        <taxon>Gammaproteobacteria</taxon>
        <taxon>Oceanospirillales</taxon>
        <taxon>Oceanospirillaceae</taxon>
        <taxon>Marinobacterium</taxon>
    </lineage>
</organism>
<keyword evidence="4" id="KW-1003">Cell membrane</keyword>
<dbReference type="Gene3D" id="1.10.3470.10">
    <property type="entry name" value="ABC transporter involved in vitamin B12 uptake, BtuC"/>
    <property type="match status" value="1"/>
</dbReference>
<comment type="similarity">
    <text evidence="2">Belongs to the binding-protein-dependent transport system permease family. FecCD subfamily.</text>
</comment>
<feature type="transmembrane region" description="Helical" evidence="8">
    <location>
        <begin position="137"/>
        <end position="157"/>
    </location>
</feature>
<keyword evidence="6 8" id="KW-1133">Transmembrane helix</keyword>
<dbReference type="Proteomes" id="UP000294546">
    <property type="component" value="Unassembled WGS sequence"/>
</dbReference>
<keyword evidence="10" id="KW-1185">Reference proteome</keyword>
<keyword evidence="5 8" id="KW-0812">Transmembrane</keyword>
<reference evidence="9 10" key="1">
    <citation type="submission" date="2019-03" db="EMBL/GenBank/DDBJ databases">
        <title>Genomic Encyclopedia of Archaeal and Bacterial Type Strains, Phase II (KMG-II): from individual species to whole genera.</title>
        <authorList>
            <person name="Goeker M."/>
        </authorList>
    </citation>
    <scope>NUCLEOTIDE SEQUENCE [LARGE SCALE GENOMIC DNA]</scope>
    <source>
        <strain evidence="9 10">DSM 27697</strain>
    </source>
</reference>
<evidence type="ECO:0000256" key="2">
    <source>
        <dbReference type="ARBA" id="ARBA00007935"/>
    </source>
</evidence>
<evidence type="ECO:0000256" key="8">
    <source>
        <dbReference type="SAM" id="Phobius"/>
    </source>
</evidence>
<feature type="transmembrane region" description="Helical" evidence="8">
    <location>
        <begin position="79"/>
        <end position="100"/>
    </location>
</feature>
<protein>
    <submittedName>
        <fullName evidence="9">Iron complex transport system permease protein</fullName>
    </submittedName>
</protein>
<feature type="transmembrane region" description="Helical" evidence="8">
    <location>
        <begin position="269"/>
        <end position="288"/>
    </location>
</feature>
<dbReference type="AlphaFoldDB" id="A0A4R1GPM9"/>
<evidence type="ECO:0000256" key="5">
    <source>
        <dbReference type="ARBA" id="ARBA00022692"/>
    </source>
</evidence>
<evidence type="ECO:0000256" key="7">
    <source>
        <dbReference type="ARBA" id="ARBA00023136"/>
    </source>
</evidence>
<feature type="transmembrane region" description="Helical" evidence="8">
    <location>
        <begin position="112"/>
        <end position="131"/>
    </location>
</feature>
<dbReference type="Pfam" id="PF01032">
    <property type="entry name" value="FecCD"/>
    <property type="match status" value="1"/>
</dbReference>
<dbReference type="GO" id="GO:0005886">
    <property type="term" value="C:plasma membrane"/>
    <property type="evidence" value="ECO:0007669"/>
    <property type="project" value="UniProtKB-SubCell"/>
</dbReference>
<name>A0A4R1GPM9_9GAMM</name>
<evidence type="ECO:0000313" key="9">
    <source>
        <dbReference type="EMBL" id="TCK09280.1"/>
    </source>
</evidence>
<evidence type="ECO:0000256" key="3">
    <source>
        <dbReference type="ARBA" id="ARBA00022448"/>
    </source>
</evidence>